<dbReference type="PROSITE" id="PS51257">
    <property type="entry name" value="PROKAR_LIPOPROTEIN"/>
    <property type="match status" value="1"/>
</dbReference>
<evidence type="ECO:0000256" key="4">
    <source>
        <dbReference type="SAM" id="SignalP"/>
    </source>
</evidence>
<reference evidence="6 7" key="1">
    <citation type="submission" date="2019-08" db="EMBL/GenBank/DDBJ databases">
        <title>Actinomadura sp. nov. CYP1-5 isolated from mountain soil.</title>
        <authorList>
            <person name="Songsumanus A."/>
            <person name="Kuncharoen N."/>
            <person name="Kudo T."/>
            <person name="Yuki M."/>
            <person name="Igarashi Y."/>
            <person name="Tanasupawat S."/>
        </authorList>
    </citation>
    <scope>NUCLEOTIDE SEQUENCE [LARGE SCALE GENOMIC DNA]</scope>
    <source>
        <strain evidence="6 7">GKU157</strain>
    </source>
</reference>
<feature type="domain" description="SsuA/THI5-like" evidence="5">
    <location>
        <begin position="64"/>
        <end position="263"/>
    </location>
</feature>
<dbReference type="AlphaFoldDB" id="A0A5D0U545"/>
<dbReference type="SUPFAM" id="SSF53850">
    <property type="entry name" value="Periplasmic binding protein-like II"/>
    <property type="match status" value="1"/>
</dbReference>
<feature type="signal peptide" evidence="4">
    <location>
        <begin position="1"/>
        <end position="32"/>
    </location>
</feature>
<sequence length="360" mass="37657">MGVSVSRGRTWGRLLAAGALATALSVSLVACGDDGGGTAKPGANGGKPEKASITVTYGSDSASTAPLWIAADEGFFAKHGLTVKVVHGTSSVGAIATVSGAADIFLGEATTSFQAVSRNQPLEIVGALRKLSDFKLYVRPDITNVEQLKGKKVAISAAGDSSDMATRQAFTELKSSTDGMTLLPTGNSSNRVAALTTGRVSATLLTEPSATKAKKAGMREMLDQTDKPFLGSGITIANKFGKSNPNTVVAFIESLVDSIHWLQDKANKDAAMKVISKWQAKPIDDPDVVRGYNTYSTPGELQMDPTPDAAAGQAMVTGLKAMDAKAYANLELDKVYNLTFVKAIEDSGYLTKVWGDKLKS</sequence>
<comment type="subcellular location">
    <subcellularLocation>
        <location evidence="1">Periplasm</location>
    </subcellularLocation>
</comment>
<dbReference type="GO" id="GO:0042597">
    <property type="term" value="C:periplasmic space"/>
    <property type="evidence" value="ECO:0007669"/>
    <property type="project" value="UniProtKB-SubCell"/>
</dbReference>
<keyword evidence="7" id="KW-1185">Reference proteome</keyword>
<comment type="similarity">
    <text evidence="2">Belongs to the bacterial solute-binding protein SsuA/TauA family.</text>
</comment>
<dbReference type="Proteomes" id="UP000322634">
    <property type="component" value="Unassembled WGS sequence"/>
</dbReference>
<dbReference type="RefSeq" id="WP_148351881.1">
    <property type="nucleotide sequence ID" value="NZ_JBHSBF010000034.1"/>
</dbReference>
<evidence type="ECO:0000256" key="3">
    <source>
        <dbReference type="ARBA" id="ARBA00022729"/>
    </source>
</evidence>
<evidence type="ECO:0000259" key="5">
    <source>
        <dbReference type="Pfam" id="PF09084"/>
    </source>
</evidence>
<comment type="caution">
    <text evidence="6">The sequence shown here is derived from an EMBL/GenBank/DDBJ whole genome shotgun (WGS) entry which is preliminary data.</text>
</comment>
<gene>
    <name evidence="6" type="ORF">FXF65_22045</name>
</gene>
<evidence type="ECO:0000313" key="6">
    <source>
        <dbReference type="EMBL" id="TYC13187.1"/>
    </source>
</evidence>
<dbReference type="Gene3D" id="3.40.190.10">
    <property type="entry name" value="Periplasmic binding protein-like II"/>
    <property type="match status" value="2"/>
</dbReference>
<evidence type="ECO:0000313" key="7">
    <source>
        <dbReference type="Proteomes" id="UP000322634"/>
    </source>
</evidence>
<keyword evidence="3 4" id="KW-0732">Signal</keyword>
<evidence type="ECO:0000256" key="1">
    <source>
        <dbReference type="ARBA" id="ARBA00004418"/>
    </source>
</evidence>
<dbReference type="Pfam" id="PF09084">
    <property type="entry name" value="NMT1"/>
    <property type="match status" value="1"/>
</dbReference>
<organism evidence="6 7">
    <name type="scientific">Actinomadura syzygii</name>
    <dbReference type="NCBI Taxonomy" id="1427538"/>
    <lineage>
        <taxon>Bacteria</taxon>
        <taxon>Bacillati</taxon>
        <taxon>Actinomycetota</taxon>
        <taxon>Actinomycetes</taxon>
        <taxon>Streptosporangiales</taxon>
        <taxon>Thermomonosporaceae</taxon>
        <taxon>Actinomadura</taxon>
    </lineage>
</organism>
<dbReference type="PANTHER" id="PTHR30024:SF47">
    <property type="entry name" value="TAURINE-BINDING PERIPLASMIC PROTEIN"/>
    <property type="match status" value="1"/>
</dbReference>
<evidence type="ECO:0000256" key="2">
    <source>
        <dbReference type="ARBA" id="ARBA00010742"/>
    </source>
</evidence>
<dbReference type="PANTHER" id="PTHR30024">
    <property type="entry name" value="ALIPHATIC SULFONATES-BINDING PROTEIN-RELATED"/>
    <property type="match status" value="1"/>
</dbReference>
<protein>
    <submittedName>
        <fullName evidence="6">ABC transporter substrate-binding protein</fullName>
    </submittedName>
</protein>
<dbReference type="InterPro" id="IPR015168">
    <property type="entry name" value="SsuA/THI5"/>
</dbReference>
<dbReference type="OrthoDB" id="7808807at2"/>
<proteinExistence type="inferred from homology"/>
<name>A0A5D0U545_9ACTN</name>
<accession>A0A5D0U545</accession>
<dbReference type="EMBL" id="VSFF01000008">
    <property type="protein sequence ID" value="TYC13187.1"/>
    <property type="molecule type" value="Genomic_DNA"/>
</dbReference>
<feature type="chain" id="PRO_5023086173" evidence="4">
    <location>
        <begin position="33"/>
        <end position="360"/>
    </location>
</feature>